<comment type="similarity">
    <text evidence="1">Belongs to the Gfa family.</text>
</comment>
<dbReference type="InterPro" id="IPR011057">
    <property type="entry name" value="Mss4-like_sf"/>
</dbReference>
<evidence type="ECO:0000256" key="4">
    <source>
        <dbReference type="ARBA" id="ARBA00023239"/>
    </source>
</evidence>
<sequence length="133" mass="14303">MDAQCACGALKVTLPDDITPAVVACHCTACQRRTGSPFGVGAYYLLTALTITGKATPWTREADSGGTFTTYFCPTCGSTVYWVTEKHPEAAGIAVGAIADPRFPGPIRSVWEETRHEWVDIPTALQHFPKGRS</sequence>
<keyword evidence="4" id="KW-0456">Lyase</keyword>
<organism evidence="6">
    <name type="scientific">hydrothermal vent metagenome</name>
    <dbReference type="NCBI Taxonomy" id="652676"/>
    <lineage>
        <taxon>unclassified sequences</taxon>
        <taxon>metagenomes</taxon>
        <taxon>ecological metagenomes</taxon>
    </lineage>
</organism>
<feature type="domain" description="CENP-V/GFA" evidence="5">
    <location>
        <begin position="1"/>
        <end position="112"/>
    </location>
</feature>
<dbReference type="GO" id="GO:0016846">
    <property type="term" value="F:carbon-sulfur lyase activity"/>
    <property type="evidence" value="ECO:0007669"/>
    <property type="project" value="InterPro"/>
</dbReference>
<proteinExistence type="inferred from homology"/>
<dbReference type="EMBL" id="CZQD01000018">
    <property type="protein sequence ID" value="CUS56101.1"/>
    <property type="molecule type" value="Genomic_DNA"/>
</dbReference>
<gene>
    <name evidence="6" type="ORF">MGWOODY_Hyp2559</name>
</gene>
<dbReference type="SUPFAM" id="SSF51316">
    <property type="entry name" value="Mss4-like"/>
    <property type="match status" value="1"/>
</dbReference>
<reference evidence="6" key="1">
    <citation type="submission" date="2015-10" db="EMBL/GenBank/DDBJ databases">
        <authorList>
            <person name="Gilbert D.G."/>
        </authorList>
    </citation>
    <scope>NUCLEOTIDE SEQUENCE</scope>
</reference>
<evidence type="ECO:0000256" key="3">
    <source>
        <dbReference type="ARBA" id="ARBA00022833"/>
    </source>
</evidence>
<dbReference type="AlphaFoldDB" id="A0A160TYL0"/>
<dbReference type="Gene3D" id="3.90.1590.10">
    <property type="entry name" value="glutathione-dependent formaldehyde- activating enzyme (gfa)"/>
    <property type="match status" value="1"/>
</dbReference>
<accession>A0A160TYL0</accession>
<protein>
    <submittedName>
        <fullName evidence="6">Gfa-like protein</fullName>
    </submittedName>
</protein>
<evidence type="ECO:0000256" key="1">
    <source>
        <dbReference type="ARBA" id="ARBA00005495"/>
    </source>
</evidence>
<name>A0A160TYL0_9ZZZZ</name>
<keyword evidence="2" id="KW-0479">Metal-binding</keyword>
<dbReference type="PANTHER" id="PTHR33337">
    <property type="entry name" value="GFA DOMAIN-CONTAINING PROTEIN"/>
    <property type="match status" value="1"/>
</dbReference>
<dbReference type="PANTHER" id="PTHR33337:SF40">
    <property type="entry name" value="CENP-V_GFA DOMAIN-CONTAINING PROTEIN-RELATED"/>
    <property type="match status" value="1"/>
</dbReference>
<keyword evidence="3" id="KW-0862">Zinc</keyword>
<evidence type="ECO:0000259" key="5">
    <source>
        <dbReference type="PROSITE" id="PS51891"/>
    </source>
</evidence>
<dbReference type="Pfam" id="PF04828">
    <property type="entry name" value="GFA"/>
    <property type="match status" value="1"/>
</dbReference>
<dbReference type="PROSITE" id="PS51891">
    <property type="entry name" value="CENP_V_GFA"/>
    <property type="match status" value="1"/>
</dbReference>
<evidence type="ECO:0000313" key="6">
    <source>
        <dbReference type="EMBL" id="CUS56101.1"/>
    </source>
</evidence>
<dbReference type="InterPro" id="IPR006913">
    <property type="entry name" value="CENP-V/GFA"/>
</dbReference>
<dbReference type="GO" id="GO:0046872">
    <property type="term" value="F:metal ion binding"/>
    <property type="evidence" value="ECO:0007669"/>
    <property type="project" value="UniProtKB-KW"/>
</dbReference>
<evidence type="ECO:0000256" key="2">
    <source>
        <dbReference type="ARBA" id="ARBA00022723"/>
    </source>
</evidence>